<dbReference type="OrthoDB" id="162741at2759"/>
<evidence type="ECO:0000313" key="4">
    <source>
        <dbReference type="Proteomes" id="UP000294530"/>
    </source>
</evidence>
<feature type="signal peptide" evidence="2">
    <location>
        <begin position="1"/>
        <end position="21"/>
    </location>
</feature>
<name>A0A976IE49_BRELC</name>
<evidence type="ECO:0000256" key="1">
    <source>
        <dbReference type="SAM" id="MobiDB-lite"/>
    </source>
</evidence>
<protein>
    <submittedName>
        <fullName evidence="3">Uncharacterized protein</fullName>
    </submittedName>
</protein>
<organism evidence="3 4">
    <name type="scientific">Bremia lactucae</name>
    <name type="common">Lettuce downy mildew</name>
    <dbReference type="NCBI Taxonomy" id="4779"/>
    <lineage>
        <taxon>Eukaryota</taxon>
        <taxon>Sar</taxon>
        <taxon>Stramenopiles</taxon>
        <taxon>Oomycota</taxon>
        <taxon>Peronosporomycetes</taxon>
        <taxon>Peronosporales</taxon>
        <taxon>Peronosporaceae</taxon>
        <taxon>Bremia</taxon>
    </lineage>
</organism>
<evidence type="ECO:0000256" key="2">
    <source>
        <dbReference type="SAM" id="SignalP"/>
    </source>
</evidence>
<gene>
    <name evidence="3" type="ORF">CCR75_004107</name>
</gene>
<feature type="compositionally biased region" description="Low complexity" evidence="1">
    <location>
        <begin position="278"/>
        <end position="290"/>
    </location>
</feature>
<feature type="compositionally biased region" description="Polar residues" evidence="1">
    <location>
        <begin position="240"/>
        <end position="250"/>
    </location>
</feature>
<evidence type="ECO:0000313" key="3">
    <source>
        <dbReference type="EMBL" id="TDH68190.1"/>
    </source>
</evidence>
<dbReference type="GeneID" id="94347868"/>
<proteinExistence type="predicted"/>
<feature type="compositionally biased region" description="Basic and acidic residues" evidence="1">
    <location>
        <begin position="317"/>
        <end position="328"/>
    </location>
</feature>
<accession>A0A976IE49</accession>
<comment type="caution">
    <text evidence="3">The sequence shown here is derived from an EMBL/GenBank/DDBJ whole genome shotgun (WGS) entry which is preliminary data.</text>
</comment>
<reference evidence="3 4" key="1">
    <citation type="journal article" date="2021" name="Genome Biol.">
        <title>AFLAP: assembly-free linkage analysis pipeline using k-mers from genome sequencing data.</title>
        <authorList>
            <person name="Fletcher K."/>
            <person name="Zhang L."/>
            <person name="Gil J."/>
            <person name="Han R."/>
            <person name="Cavanaugh K."/>
            <person name="Michelmore R."/>
        </authorList>
    </citation>
    <scope>NUCLEOTIDE SEQUENCE [LARGE SCALE GENOMIC DNA]</scope>
    <source>
        <strain evidence="3 4">SF5</strain>
    </source>
</reference>
<dbReference type="EMBL" id="SHOA02000003">
    <property type="protein sequence ID" value="TDH68190.1"/>
    <property type="molecule type" value="Genomic_DNA"/>
</dbReference>
<dbReference type="KEGG" id="blac:94347868"/>
<feature type="compositionally biased region" description="Acidic residues" evidence="1">
    <location>
        <begin position="203"/>
        <end position="213"/>
    </location>
</feature>
<sequence length="328" mass="35560">MKSFLTSHVIALATYVSSVSAHGYLSQPKASYVPGSIYTDYTSLTNSSVNKGFDGGVYNGAPANNYKEFSKHWSATGYKSLRDMVDPIAPGYGFSLDTADPVDVSSYKEMWWQNNELKEGFLASHHGPCEGWIDNKKVFHYDDCVTEFPENPAKIPTDYSSCKSSKCLFVFYWLALHSPKWQIYKQCVPITNGGSGQGKTEQNDEPSPDESAEELAKKISAAAPATEESTSDETEEIATKTLSTIPATEKSTSDEAGDEADAPASEKLVKEPAVEELTPTTKGTAATPKEPAIEEMTPATKGTAATPEDSSPASRAAKTDMCKRRVRS</sequence>
<feature type="region of interest" description="Disordered" evidence="1">
    <location>
        <begin position="193"/>
        <end position="328"/>
    </location>
</feature>
<keyword evidence="2" id="KW-0732">Signal</keyword>
<dbReference type="RefSeq" id="XP_067817689.1">
    <property type="nucleotide sequence ID" value="XM_067962197.1"/>
</dbReference>
<dbReference type="Proteomes" id="UP000294530">
    <property type="component" value="Unassembled WGS sequence"/>
</dbReference>
<feature type="chain" id="PRO_5036810834" evidence="2">
    <location>
        <begin position="22"/>
        <end position="328"/>
    </location>
</feature>
<keyword evidence="4" id="KW-1185">Reference proteome</keyword>
<dbReference type="AlphaFoldDB" id="A0A976IE49"/>